<evidence type="ECO:0000313" key="2">
    <source>
        <dbReference type="Proteomes" id="UP000199360"/>
    </source>
</evidence>
<dbReference type="OrthoDB" id="3390479at2"/>
<proteinExistence type="predicted"/>
<evidence type="ECO:0000313" key="1">
    <source>
        <dbReference type="EMBL" id="SCG69706.1"/>
    </source>
</evidence>
<organism evidence="1 2">
    <name type="scientific">Micromonospora humi</name>
    <dbReference type="NCBI Taxonomy" id="745366"/>
    <lineage>
        <taxon>Bacteria</taxon>
        <taxon>Bacillati</taxon>
        <taxon>Actinomycetota</taxon>
        <taxon>Actinomycetes</taxon>
        <taxon>Micromonosporales</taxon>
        <taxon>Micromonosporaceae</taxon>
        <taxon>Micromonospora</taxon>
    </lineage>
</organism>
<dbReference type="AlphaFoldDB" id="A0A1C5JI50"/>
<dbReference type="Proteomes" id="UP000199360">
    <property type="component" value="Unassembled WGS sequence"/>
</dbReference>
<sequence>MIEAVISAALVKIAEGSGSALVEAIRQRFARSPEPTEAIGTLDRVTRDDRSPADVERLRALLVRYAAEDPAFLGRLAQETRPAGATNVVAGSNVGKLIQTNQVGDVSM</sequence>
<dbReference type="STRING" id="745366.GA0070213_11134"/>
<dbReference type="RefSeq" id="WP_091067037.1">
    <property type="nucleotide sequence ID" value="NZ_FMDM01000011.1"/>
</dbReference>
<reference evidence="2" key="1">
    <citation type="submission" date="2016-06" db="EMBL/GenBank/DDBJ databases">
        <authorList>
            <person name="Varghese N."/>
            <person name="Submissions Spin"/>
        </authorList>
    </citation>
    <scope>NUCLEOTIDE SEQUENCE [LARGE SCALE GENOMIC DNA]</scope>
    <source>
        <strain evidence="2">DSM 45647</strain>
    </source>
</reference>
<name>A0A1C5JI50_9ACTN</name>
<gene>
    <name evidence="1" type="ORF">GA0070213_11134</name>
</gene>
<accession>A0A1C5JI50</accession>
<dbReference type="EMBL" id="FMDM01000011">
    <property type="protein sequence ID" value="SCG69706.1"/>
    <property type="molecule type" value="Genomic_DNA"/>
</dbReference>
<keyword evidence="2" id="KW-1185">Reference proteome</keyword>
<protein>
    <submittedName>
        <fullName evidence="1">Uncharacterized protein</fullName>
    </submittedName>
</protein>